<dbReference type="PROSITE" id="PS00908">
    <property type="entry name" value="MR_MLE_1"/>
    <property type="match status" value="1"/>
</dbReference>
<evidence type="ECO:0000256" key="5">
    <source>
        <dbReference type="ARBA" id="ARBA00022989"/>
    </source>
</evidence>
<dbReference type="InterPro" id="IPR018110">
    <property type="entry name" value="Mandel_Rmase/mucon_lact_enz_CS"/>
</dbReference>
<feature type="transmembrane region" description="Helical" evidence="7">
    <location>
        <begin position="158"/>
        <end position="176"/>
    </location>
</feature>
<dbReference type="InterPro" id="IPR014729">
    <property type="entry name" value="Rossmann-like_a/b/a_fold"/>
</dbReference>
<dbReference type="PANTHER" id="PTHR33362:SF5">
    <property type="entry name" value="C4-DICARBOXYLATE TRAP TRANSPORTER LARGE PERMEASE PROTEIN DCTM"/>
    <property type="match status" value="1"/>
</dbReference>
<evidence type="ECO:0000259" key="8">
    <source>
        <dbReference type="SMART" id="SM00922"/>
    </source>
</evidence>
<dbReference type="PROSITE" id="PS00909">
    <property type="entry name" value="MR_MLE_2"/>
    <property type="match status" value="1"/>
</dbReference>
<dbReference type="Pfam" id="PF00582">
    <property type="entry name" value="Usp"/>
    <property type="match status" value="1"/>
</dbReference>
<dbReference type="Pfam" id="PF02746">
    <property type="entry name" value="MR_MLE_N"/>
    <property type="match status" value="1"/>
</dbReference>
<dbReference type="Gene3D" id="3.40.50.620">
    <property type="entry name" value="HUPs"/>
    <property type="match status" value="1"/>
</dbReference>
<feature type="transmembrane region" description="Helical" evidence="7">
    <location>
        <begin position="128"/>
        <end position="152"/>
    </location>
</feature>
<name>A0ABP0HFZ6_9DINO</name>
<dbReference type="PANTHER" id="PTHR33362">
    <property type="entry name" value="SIALIC ACID TRAP TRANSPORTER PERMEASE PROTEIN SIAT-RELATED"/>
    <property type="match status" value="1"/>
</dbReference>
<feature type="transmembrane region" description="Helical" evidence="7">
    <location>
        <begin position="49"/>
        <end position="72"/>
    </location>
</feature>
<organism evidence="9 10">
    <name type="scientific">Durusdinium trenchii</name>
    <dbReference type="NCBI Taxonomy" id="1381693"/>
    <lineage>
        <taxon>Eukaryota</taxon>
        <taxon>Sar</taxon>
        <taxon>Alveolata</taxon>
        <taxon>Dinophyceae</taxon>
        <taxon>Suessiales</taxon>
        <taxon>Symbiodiniaceae</taxon>
        <taxon>Durusdinium</taxon>
    </lineage>
</organism>
<proteinExistence type="predicted"/>
<dbReference type="Gene3D" id="3.30.390.10">
    <property type="entry name" value="Enolase-like, N-terminal domain"/>
    <property type="match status" value="1"/>
</dbReference>
<dbReference type="Proteomes" id="UP001642464">
    <property type="component" value="Unassembled WGS sequence"/>
</dbReference>
<dbReference type="SUPFAM" id="SSF52402">
    <property type="entry name" value="Adenine nucleotide alpha hydrolases-like"/>
    <property type="match status" value="1"/>
</dbReference>
<feature type="transmembrane region" description="Helical" evidence="7">
    <location>
        <begin position="92"/>
        <end position="116"/>
    </location>
</feature>
<sequence>MLTRIWTGSSSWTLTALPLFIWMGEILFRSRLSQDMFRGLSPWMQRLPGGLVHVNIVGCTIFAAVSGSSAATLTTVGKMSIPELRKRGYPEYMTIGTLTGAATLGLMIPPSLTLIVYGVAVEQSISKLFMAGILPGIVLAGMFMAYVAGWSFLRPKEAASIGVIGAFILAAAQGSLTKQTFIDSLLGATRTSAMIALILMGATALTLAMGFTGLPRALAEFIESLQLSTFSLLMALMLFYILLGMFLDGISSVVLTMAIVQEMVVGAGIDLIWFGIFIVIVVEMAQITPPIGFNLFVMQGITNHEMGYIAKTAVPLFLIMVLMVFVMIFVPELATFLPENMRGPRGGLVMADVKIIAAVDLHHRESDACVVEEAIMLAQSHDAEVELVFVIPDQQNTYVQAYIPEEMRDQVEVDARKDLAAYAGQFDWKSVPHTTEVLRGVVYEKLISHADDLSARFIVIGANRPTVKDLFIGPNAVHSHGSGDVAGIHVAILEVTTDTGLTGWGEASPWPVFTGTAEGCAAALHFHLRPHLIGQDPIQVERHLSMADKIVVGHPEAKAALEMALLDITGQITGLSVCELVGGRMRDDMGMSFSIANPDFDKDLEDVAAMWADGVRIFKFKTGFSDHRFDLMRLEKMREIYGDEADIRIDYNQGLPAYDAVRRVRDLEAFRPTFVEQPVKMHERDVMAHITQVIDAPIMADESVFDPKGALYAANIRMADIFSLKIMKSGGIRRALEVAAIARAAGIEVYGGCMFETGLAHAAGTHLMAAVPDLILQCEFYMATYYAEDDILTEPFPVRSGRVHVPSGPGLGVTVDPDQLTKYSVAEVLE</sequence>
<keyword evidence="4 7" id="KW-0812">Transmembrane</keyword>
<evidence type="ECO:0000313" key="10">
    <source>
        <dbReference type="Proteomes" id="UP001642464"/>
    </source>
</evidence>
<keyword evidence="5 7" id="KW-1133">Transmembrane helix</keyword>
<keyword evidence="6 7" id="KW-0472">Membrane</keyword>
<dbReference type="EMBL" id="CAXAMM010000792">
    <property type="protein sequence ID" value="CAK8989025.1"/>
    <property type="molecule type" value="Genomic_DNA"/>
</dbReference>
<dbReference type="InterPro" id="IPR029017">
    <property type="entry name" value="Enolase-like_N"/>
</dbReference>
<feature type="transmembrane region" description="Helical" evidence="7">
    <location>
        <begin position="232"/>
        <end position="259"/>
    </location>
</feature>
<evidence type="ECO:0000256" key="1">
    <source>
        <dbReference type="ARBA" id="ARBA00004429"/>
    </source>
</evidence>
<evidence type="ECO:0000256" key="6">
    <source>
        <dbReference type="ARBA" id="ARBA00023136"/>
    </source>
</evidence>
<keyword evidence="3" id="KW-0997">Cell inner membrane</keyword>
<protein>
    <submittedName>
        <fullName evidence="9">Muconate cycloisomerase 1 (Cis)</fullName>
    </submittedName>
</protein>
<dbReference type="InterPro" id="IPR029065">
    <property type="entry name" value="Enolase_C-like"/>
</dbReference>
<dbReference type="InterPro" id="IPR013342">
    <property type="entry name" value="Mandelate_racemase_C"/>
</dbReference>
<comment type="subcellular location">
    <subcellularLocation>
        <location evidence="1">Cell inner membrane</location>
        <topology evidence="1">Multi-pass membrane protein</topology>
    </subcellularLocation>
</comment>
<dbReference type="SUPFAM" id="SSF54826">
    <property type="entry name" value="Enolase N-terminal domain-like"/>
    <property type="match status" value="1"/>
</dbReference>
<dbReference type="SMART" id="SM00922">
    <property type="entry name" value="MR_MLE"/>
    <property type="match status" value="1"/>
</dbReference>
<keyword evidence="10" id="KW-1185">Reference proteome</keyword>
<evidence type="ECO:0000256" key="2">
    <source>
        <dbReference type="ARBA" id="ARBA00022475"/>
    </source>
</evidence>
<dbReference type="InterPro" id="IPR004681">
    <property type="entry name" value="TRAP_DctM"/>
</dbReference>
<dbReference type="CDD" id="cd00293">
    <property type="entry name" value="USP-like"/>
    <property type="match status" value="1"/>
</dbReference>
<dbReference type="InterPro" id="IPR036849">
    <property type="entry name" value="Enolase-like_C_sf"/>
</dbReference>
<accession>A0ABP0HFZ6</accession>
<dbReference type="SUPFAM" id="SSF51604">
    <property type="entry name" value="Enolase C-terminal domain-like"/>
    <property type="match status" value="1"/>
</dbReference>
<keyword evidence="2" id="KW-1003">Cell membrane</keyword>
<feature type="domain" description="Mandelate racemase/muconate lactonizing enzyme C-terminal" evidence="8">
    <location>
        <begin position="601"/>
        <end position="697"/>
    </location>
</feature>
<comment type="caution">
    <text evidence="9">The sequence shown here is derived from an EMBL/GenBank/DDBJ whole genome shotgun (WGS) entry which is preliminary data.</text>
</comment>
<dbReference type="Pfam" id="PF06808">
    <property type="entry name" value="DctM"/>
    <property type="match status" value="2"/>
</dbReference>
<dbReference type="SFLD" id="SFLDS00001">
    <property type="entry name" value="Enolase"/>
    <property type="match status" value="1"/>
</dbReference>
<evidence type="ECO:0000313" key="9">
    <source>
        <dbReference type="EMBL" id="CAK8989025.1"/>
    </source>
</evidence>
<dbReference type="Gene3D" id="3.20.20.120">
    <property type="entry name" value="Enolase-like C-terminal domain"/>
    <property type="match status" value="1"/>
</dbReference>
<dbReference type="InterPro" id="IPR010656">
    <property type="entry name" value="DctM"/>
</dbReference>
<dbReference type="InterPro" id="IPR013341">
    <property type="entry name" value="Mandelate_racemase_N_dom"/>
</dbReference>
<gene>
    <name evidence="9" type="ORF">SCF082_LOCUS1647</name>
</gene>
<dbReference type="SFLD" id="SFLDG00180">
    <property type="entry name" value="muconate_cycloisomerase"/>
    <property type="match status" value="1"/>
</dbReference>
<feature type="transmembrane region" description="Helical" evidence="7">
    <location>
        <begin position="188"/>
        <end position="212"/>
    </location>
</feature>
<dbReference type="InterPro" id="IPR006016">
    <property type="entry name" value="UspA"/>
</dbReference>
<evidence type="ECO:0000256" key="4">
    <source>
        <dbReference type="ARBA" id="ARBA00022692"/>
    </source>
</evidence>
<evidence type="ECO:0000256" key="3">
    <source>
        <dbReference type="ARBA" id="ARBA00022519"/>
    </source>
</evidence>
<dbReference type="Pfam" id="PF13378">
    <property type="entry name" value="MR_MLE_C"/>
    <property type="match status" value="1"/>
</dbReference>
<feature type="transmembrane region" description="Helical" evidence="7">
    <location>
        <begin position="12"/>
        <end position="28"/>
    </location>
</feature>
<reference evidence="9 10" key="1">
    <citation type="submission" date="2024-02" db="EMBL/GenBank/DDBJ databases">
        <authorList>
            <person name="Chen Y."/>
            <person name="Shah S."/>
            <person name="Dougan E. K."/>
            <person name="Thang M."/>
            <person name="Chan C."/>
        </authorList>
    </citation>
    <scope>NUCLEOTIDE SEQUENCE [LARGE SCALE GENOMIC DNA]</scope>
</reference>
<feature type="transmembrane region" description="Helical" evidence="7">
    <location>
        <begin position="313"/>
        <end position="337"/>
    </location>
</feature>
<evidence type="ECO:0000256" key="7">
    <source>
        <dbReference type="SAM" id="Phobius"/>
    </source>
</evidence>